<gene>
    <name evidence="3" type="ORF">GCM10011494_26120</name>
</gene>
<accession>A0A916TTU4</accession>
<keyword evidence="4" id="KW-1185">Reference proteome</keyword>
<dbReference type="EMBL" id="BMHK01000017">
    <property type="protein sequence ID" value="GGC06257.1"/>
    <property type="molecule type" value="Genomic_DNA"/>
</dbReference>
<evidence type="ECO:0000256" key="2">
    <source>
        <dbReference type="SAM" id="SignalP"/>
    </source>
</evidence>
<feature type="coiled-coil region" evidence="1">
    <location>
        <begin position="33"/>
        <end position="70"/>
    </location>
</feature>
<feature type="chain" id="PRO_5036675437" description="Porin" evidence="2">
    <location>
        <begin position="25"/>
        <end position="467"/>
    </location>
</feature>
<evidence type="ECO:0008006" key="5">
    <source>
        <dbReference type="Google" id="ProtNLM"/>
    </source>
</evidence>
<protein>
    <recommendedName>
        <fullName evidence="5">Porin</fullName>
    </recommendedName>
</protein>
<reference evidence="3" key="1">
    <citation type="journal article" date="2014" name="Int. J. Syst. Evol. Microbiol.">
        <title>Complete genome sequence of Corynebacterium casei LMG S-19264T (=DSM 44701T), isolated from a smear-ripened cheese.</title>
        <authorList>
            <consortium name="US DOE Joint Genome Institute (JGI-PGF)"/>
            <person name="Walter F."/>
            <person name="Albersmeier A."/>
            <person name="Kalinowski J."/>
            <person name="Ruckert C."/>
        </authorList>
    </citation>
    <scope>NUCLEOTIDE SEQUENCE</scope>
    <source>
        <strain evidence="3">CGMCC 1.15095</strain>
    </source>
</reference>
<dbReference type="InterPro" id="IPR023614">
    <property type="entry name" value="Porin_dom_sf"/>
</dbReference>
<feature type="signal peptide" evidence="2">
    <location>
        <begin position="1"/>
        <end position="24"/>
    </location>
</feature>
<comment type="caution">
    <text evidence="3">The sequence shown here is derived from an EMBL/GenBank/DDBJ whole genome shotgun (WGS) entry which is preliminary data.</text>
</comment>
<dbReference type="InterPro" id="IPR010870">
    <property type="entry name" value="Porin_O/P"/>
</dbReference>
<dbReference type="Pfam" id="PF07396">
    <property type="entry name" value="Porin_O_P"/>
    <property type="match status" value="1"/>
</dbReference>
<name>A0A916TTU4_9SPHN</name>
<dbReference type="AlphaFoldDB" id="A0A916TTU4"/>
<keyword evidence="2" id="KW-0732">Signal</keyword>
<reference evidence="3" key="2">
    <citation type="submission" date="2020-09" db="EMBL/GenBank/DDBJ databases">
        <authorList>
            <person name="Sun Q."/>
            <person name="Zhou Y."/>
        </authorList>
    </citation>
    <scope>NUCLEOTIDE SEQUENCE</scope>
    <source>
        <strain evidence="3">CGMCC 1.15095</strain>
    </source>
</reference>
<sequence>MKKFRAASVVAVAVATGWALPAQAQVSDSAAVLQELRDMRAKMETMAQRIETLETELASANAKADAAAQVARNATTTAVAAQEAAGKAQPAKVAWKGAPQFSNDEGWSFKPRGRLQVDVAGIDAPNDLSGGVNDRLGTGVELRRAYIGFDGTIPGGFGYRVEADIAGSDVSLTDLYLTYKANRNVTLAVGHQKPFWGLEEMTSDLFTSTMERAAFSQAFGFERRVGASVQYSGKSLLVQGGVFADDASSLNTDTNKSWSVDGRVVFMPKLGGGILHLGASAHLRDLGGSVTSTRYRARPFLHTTDARLVDTGTIGATGERSFGLEAAYIAGPFHATLEGHSMTARRPGLADPTFRGGYAEVGYVLTGDDTGYKNGVYDRLKPSKGLDDGGIGAIQVNLRYDHLDLNDAGIVGGRQQMAGVAMVWAPVDNVRFVANYGHLWLRDAAVTAGGDDSYGVDAMGMRAQFDF</sequence>
<dbReference type="SUPFAM" id="SSF56935">
    <property type="entry name" value="Porins"/>
    <property type="match status" value="1"/>
</dbReference>
<evidence type="ECO:0000313" key="4">
    <source>
        <dbReference type="Proteomes" id="UP000608154"/>
    </source>
</evidence>
<proteinExistence type="predicted"/>
<organism evidence="3 4">
    <name type="scientific">Novosphingobium endophyticum</name>
    <dbReference type="NCBI Taxonomy" id="1955250"/>
    <lineage>
        <taxon>Bacteria</taxon>
        <taxon>Pseudomonadati</taxon>
        <taxon>Pseudomonadota</taxon>
        <taxon>Alphaproteobacteria</taxon>
        <taxon>Sphingomonadales</taxon>
        <taxon>Sphingomonadaceae</taxon>
        <taxon>Novosphingobium</taxon>
    </lineage>
</organism>
<dbReference type="Proteomes" id="UP000608154">
    <property type="component" value="Unassembled WGS sequence"/>
</dbReference>
<evidence type="ECO:0000313" key="3">
    <source>
        <dbReference type="EMBL" id="GGC06257.1"/>
    </source>
</evidence>
<evidence type="ECO:0000256" key="1">
    <source>
        <dbReference type="SAM" id="Coils"/>
    </source>
</evidence>
<dbReference type="RefSeq" id="WP_188771991.1">
    <property type="nucleotide sequence ID" value="NZ_BMHK01000017.1"/>
</dbReference>
<keyword evidence="1" id="KW-0175">Coiled coil</keyword>
<dbReference type="Gene3D" id="2.40.160.10">
    <property type="entry name" value="Porin"/>
    <property type="match status" value="1"/>
</dbReference>